<proteinExistence type="predicted"/>
<keyword evidence="3" id="KW-1185">Reference proteome</keyword>
<sequence length="152" mass="17656">MSDYEAIRHLTAEYTFRLDDGDFAGVGELLSDAVLRPVMAGVRGDELRGRAQIEAFYADQVITYKKGSPMTRHLLTNQVITLTGDEATSRCYFTVLQRPPGLPYRIVVGGQYFDRFIRQAGQWRFAEKTIQVDHLNQIEFHFRIDERRRVRR</sequence>
<protein>
    <recommendedName>
        <fullName evidence="1">SnoaL-like domain-containing protein</fullName>
    </recommendedName>
</protein>
<name>A0A5M3XII8_9ACTN</name>
<dbReference type="RefSeq" id="WP_155345088.1">
    <property type="nucleotide sequence ID" value="NZ_BAAAHM010000008.1"/>
</dbReference>
<gene>
    <name evidence="2" type="ORF">Aple_029250</name>
</gene>
<accession>A0A5M3XII8</accession>
<dbReference type="Pfam" id="PF13577">
    <property type="entry name" value="SnoaL_4"/>
    <property type="match status" value="1"/>
</dbReference>
<dbReference type="InterPro" id="IPR037401">
    <property type="entry name" value="SnoaL-like"/>
</dbReference>
<evidence type="ECO:0000259" key="1">
    <source>
        <dbReference type="Pfam" id="PF13577"/>
    </source>
</evidence>
<feature type="domain" description="SnoaL-like" evidence="1">
    <location>
        <begin position="2"/>
        <end position="127"/>
    </location>
</feature>
<evidence type="ECO:0000313" key="2">
    <source>
        <dbReference type="EMBL" id="GES20029.1"/>
    </source>
</evidence>
<dbReference type="CDD" id="cd00531">
    <property type="entry name" value="NTF2_like"/>
    <property type="match status" value="1"/>
</dbReference>
<dbReference type="InterPro" id="IPR032710">
    <property type="entry name" value="NTF2-like_dom_sf"/>
</dbReference>
<dbReference type="Gene3D" id="3.10.450.50">
    <property type="match status" value="1"/>
</dbReference>
<reference evidence="2 3" key="1">
    <citation type="submission" date="2019-10" db="EMBL/GenBank/DDBJ databases">
        <title>Whole genome shotgun sequence of Acrocarpospora pleiomorpha NBRC 16267.</title>
        <authorList>
            <person name="Ichikawa N."/>
            <person name="Kimura A."/>
            <person name="Kitahashi Y."/>
            <person name="Komaki H."/>
            <person name="Oguchi A."/>
        </authorList>
    </citation>
    <scope>NUCLEOTIDE SEQUENCE [LARGE SCALE GENOMIC DNA]</scope>
    <source>
        <strain evidence="2 3">NBRC 16267</strain>
    </source>
</reference>
<dbReference type="AlphaFoldDB" id="A0A5M3XII8"/>
<organism evidence="2 3">
    <name type="scientific">Acrocarpospora pleiomorpha</name>
    <dbReference type="NCBI Taxonomy" id="90975"/>
    <lineage>
        <taxon>Bacteria</taxon>
        <taxon>Bacillati</taxon>
        <taxon>Actinomycetota</taxon>
        <taxon>Actinomycetes</taxon>
        <taxon>Streptosporangiales</taxon>
        <taxon>Streptosporangiaceae</taxon>
        <taxon>Acrocarpospora</taxon>
    </lineage>
</organism>
<dbReference type="EMBL" id="BLAF01000014">
    <property type="protein sequence ID" value="GES20029.1"/>
    <property type="molecule type" value="Genomic_DNA"/>
</dbReference>
<dbReference type="OrthoDB" id="7605094at2"/>
<comment type="caution">
    <text evidence="2">The sequence shown here is derived from an EMBL/GenBank/DDBJ whole genome shotgun (WGS) entry which is preliminary data.</text>
</comment>
<dbReference type="SUPFAM" id="SSF54427">
    <property type="entry name" value="NTF2-like"/>
    <property type="match status" value="1"/>
</dbReference>
<dbReference type="Proteomes" id="UP000377595">
    <property type="component" value="Unassembled WGS sequence"/>
</dbReference>
<evidence type="ECO:0000313" key="3">
    <source>
        <dbReference type="Proteomes" id="UP000377595"/>
    </source>
</evidence>